<dbReference type="InterPro" id="IPR036034">
    <property type="entry name" value="PDZ_sf"/>
</dbReference>
<dbReference type="Gene3D" id="3.30.230.10">
    <property type="match status" value="1"/>
</dbReference>
<dbReference type="Pfam" id="PF13180">
    <property type="entry name" value="PDZ_2"/>
    <property type="match status" value="1"/>
</dbReference>
<feature type="domain" description="PDZ" evidence="2">
    <location>
        <begin position="98"/>
        <end position="184"/>
    </location>
</feature>
<dbReference type="InterPro" id="IPR020568">
    <property type="entry name" value="Ribosomal_Su5_D2-typ_SF"/>
</dbReference>
<dbReference type="InterPro" id="IPR014721">
    <property type="entry name" value="Ribsml_uS5_D2-typ_fold_subgr"/>
</dbReference>
<dbReference type="InterPro" id="IPR008269">
    <property type="entry name" value="Lon_proteolytic"/>
</dbReference>
<dbReference type="PROSITE" id="PS50106">
    <property type="entry name" value="PDZ"/>
    <property type="match status" value="1"/>
</dbReference>
<evidence type="ECO:0000313" key="5">
    <source>
        <dbReference type="Proteomes" id="UP001595978"/>
    </source>
</evidence>
<organism evidence="4 5">
    <name type="scientific">Ureibacillus suwonensis</name>
    <dbReference type="NCBI Taxonomy" id="313007"/>
    <lineage>
        <taxon>Bacteria</taxon>
        <taxon>Bacillati</taxon>
        <taxon>Bacillota</taxon>
        <taxon>Bacilli</taxon>
        <taxon>Bacillales</taxon>
        <taxon>Caryophanaceae</taxon>
        <taxon>Ureibacillus</taxon>
    </lineage>
</organism>
<evidence type="ECO:0000256" key="1">
    <source>
        <dbReference type="PROSITE-ProRule" id="PRU01122"/>
    </source>
</evidence>
<dbReference type="InterPro" id="IPR027065">
    <property type="entry name" value="Lon_Prtase"/>
</dbReference>
<keyword evidence="1 4" id="KW-0378">Hydrolase</keyword>
<reference evidence="5" key="1">
    <citation type="journal article" date="2019" name="Int. J. Syst. Evol. Microbiol.">
        <title>The Global Catalogue of Microorganisms (GCM) 10K type strain sequencing project: providing services to taxonomists for standard genome sequencing and annotation.</title>
        <authorList>
            <consortium name="The Broad Institute Genomics Platform"/>
            <consortium name="The Broad Institute Genome Sequencing Center for Infectious Disease"/>
            <person name="Wu L."/>
            <person name="Ma J."/>
        </authorList>
    </citation>
    <scope>NUCLEOTIDE SEQUENCE [LARGE SCALE GENOMIC DNA]</scope>
    <source>
        <strain evidence="5">CCUG 56331</strain>
    </source>
</reference>
<dbReference type="GO" id="GO:0008233">
    <property type="term" value="F:peptidase activity"/>
    <property type="evidence" value="ECO:0007669"/>
    <property type="project" value="UniProtKB-KW"/>
</dbReference>
<feature type="active site" evidence="1">
    <location>
        <position position="232"/>
    </location>
</feature>
<comment type="caution">
    <text evidence="4">The sequence shown here is derived from an EMBL/GenBank/DDBJ whole genome shotgun (WGS) entry which is preliminary data.</text>
</comment>
<dbReference type="EC" id="3.4.21.53" evidence="1"/>
<feature type="domain" description="Lon proteolytic" evidence="3">
    <location>
        <begin position="227"/>
        <end position="343"/>
    </location>
</feature>
<evidence type="ECO:0000313" key="4">
    <source>
        <dbReference type="EMBL" id="MFC5541354.1"/>
    </source>
</evidence>
<dbReference type="Pfam" id="PF05362">
    <property type="entry name" value="Lon_C"/>
    <property type="match status" value="1"/>
</dbReference>
<comment type="catalytic activity">
    <reaction evidence="1">
        <text>Hydrolysis of proteins in presence of ATP.</text>
        <dbReference type="EC" id="3.4.21.53"/>
    </reaction>
</comment>
<dbReference type="SUPFAM" id="SSF50156">
    <property type="entry name" value="PDZ domain-like"/>
    <property type="match status" value="1"/>
</dbReference>
<keyword evidence="5" id="KW-1185">Reference proteome</keyword>
<sequence length="348" mass="38531">MKRLIWMILALFVAIFLSFYQLDYYIMKPGSAYDVSEFVKVENGDVDDEGTFSLMTVSMSNATPLTLLIAKFSKYQDIVKKKEIHQKEEDDREYNVRQLTLMKDSQFNAIYVAFNKTGLPYEVEYGGIIVLNVLSDGASAGILQPGDKIVEIDGKVIKKPEDLAHALVEKKENDVVQLVVQRDEKLLDESVTLKEIPDSDGKIGLGVTYKENVTIKTDPVVKINSKDIGGPSAGLMFTLEILNQLMDEDITKGYSVAGTGVINEDGTVGRIGGIEKKVVAADRDGVEIFFAPDDEISEEAKKKDPGLISNYEAAVTTAKKINTDMKIVPVKTVDDALNYLESLPEKKK</sequence>
<comment type="similarity">
    <text evidence="1">Belongs to the peptidase S16 family.</text>
</comment>
<dbReference type="NCBIfam" id="NF041438">
    <property type="entry name" value="SepM_fam_S16"/>
    <property type="match status" value="1"/>
</dbReference>
<dbReference type="PROSITE" id="PS51786">
    <property type="entry name" value="LON_PROTEOLYTIC"/>
    <property type="match status" value="1"/>
</dbReference>
<dbReference type="PANTHER" id="PTHR10046">
    <property type="entry name" value="ATP DEPENDENT LON PROTEASE FAMILY MEMBER"/>
    <property type="match status" value="1"/>
</dbReference>
<proteinExistence type="inferred from homology"/>
<dbReference type="SMART" id="SM00228">
    <property type="entry name" value="PDZ"/>
    <property type="match status" value="1"/>
</dbReference>
<evidence type="ECO:0000259" key="2">
    <source>
        <dbReference type="PROSITE" id="PS50106"/>
    </source>
</evidence>
<keyword evidence="1 4" id="KW-0645">Protease</keyword>
<keyword evidence="1" id="KW-0720">Serine protease</keyword>
<dbReference type="EMBL" id="JBHSNQ010000048">
    <property type="protein sequence ID" value="MFC5541354.1"/>
    <property type="molecule type" value="Genomic_DNA"/>
</dbReference>
<name>A0ABW0R9H7_9BACL</name>
<feature type="active site" evidence="1">
    <location>
        <position position="277"/>
    </location>
</feature>
<dbReference type="RefSeq" id="WP_390309056.1">
    <property type="nucleotide sequence ID" value="NZ_JBHSNQ010000048.1"/>
</dbReference>
<dbReference type="GO" id="GO:0006508">
    <property type="term" value="P:proteolysis"/>
    <property type="evidence" value="ECO:0007669"/>
    <property type="project" value="UniProtKB-KW"/>
</dbReference>
<evidence type="ECO:0000259" key="3">
    <source>
        <dbReference type="PROSITE" id="PS51786"/>
    </source>
</evidence>
<gene>
    <name evidence="4" type="ORF">ACFPOH_06105</name>
</gene>
<protein>
    <recommendedName>
        <fullName evidence="1">endopeptidase La</fullName>
        <ecNumber evidence="1">3.4.21.53</ecNumber>
    </recommendedName>
</protein>
<dbReference type="SUPFAM" id="SSF54211">
    <property type="entry name" value="Ribosomal protein S5 domain 2-like"/>
    <property type="match status" value="1"/>
</dbReference>
<dbReference type="Proteomes" id="UP001595978">
    <property type="component" value="Unassembled WGS sequence"/>
</dbReference>
<dbReference type="InterPro" id="IPR001478">
    <property type="entry name" value="PDZ"/>
</dbReference>
<accession>A0ABW0R9H7</accession>